<gene>
    <name evidence="1" type="ORF">MLD38_026213</name>
</gene>
<proteinExistence type="predicted"/>
<organism evidence="1 2">
    <name type="scientific">Melastoma candidum</name>
    <dbReference type="NCBI Taxonomy" id="119954"/>
    <lineage>
        <taxon>Eukaryota</taxon>
        <taxon>Viridiplantae</taxon>
        <taxon>Streptophyta</taxon>
        <taxon>Embryophyta</taxon>
        <taxon>Tracheophyta</taxon>
        <taxon>Spermatophyta</taxon>
        <taxon>Magnoliopsida</taxon>
        <taxon>eudicotyledons</taxon>
        <taxon>Gunneridae</taxon>
        <taxon>Pentapetalae</taxon>
        <taxon>rosids</taxon>
        <taxon>malvids</taxon>
        <taxon>Myrtales</taxon>
        <taxon>Melastomataceae</taxon>
        <taxon>Melastomatoideae</taxon>
        <taxon>Melastomateae</taxon>
        <taxon>Melastoma</taxon>
    </lineage>
</organism>
<name>A0ACB9NZG3_9MYRT</name>
<evidence type="ECO:0000313" key="1">
    <source>
        <dbReference type="EMBL" id="KAI4341496.1"/>
    </source>
</evidence>
<reference evidence="2" key="1">
    <citation type="journal article" date="2023" name="Front. Plant Sci.">
        <title>Chromosomal-level genome assembly of Melastoma candidum provides insights into trichome evolution.</title>
        <authorList>
            <person name="Zhong Y."/>
            <person name="Wu W."/>
            <person name="Sun C."/>
            <person name="Zou P."/>
            <person name="Liu Y."/>
            <person name="Dai S."/>
            <person name="Zhou R."/>
        </authorList>
    </citation>
    <scope>NUCLEOTIDE SEQUENCE [LARGE SCALE GENOMIC DNA]</scope>
</reference>
<keyword evidence="2" id="KW-1185">Reference proteome</keyword>
<comment type="caution">
    <text evidence="1">The sequence shown here is derived from an EMBL/GenBank/DDBJ whole genome shotgun (WGS) entry which is preliminary data.</text>
</comment>
<dbReference type="EMBL" id="CM042886">
    <property type="protein sequence ID" value="KAI4341496.1"/>
    <property type="molecule type" value="Genomic_DNA"/>
</dbReference>
<dbReference type="Proteomes" id="UP001057402">
    <property type="component" value="Chromosome 7"/>
</dbReference>
<accession>A0ACB9NZG3</accession>
<protein>
    <submittedName>
        <fullName evidence="1">Uncharacterized protein</fullName>
    </submittedName>
</protein>
<evidence type="ECO:0000313" key="2">
    <source>
        <dbReference type="Proteomes" id="UP001057402"/>
    </source>
</evidence>
<sequence>MSSHADDDPLPHDDLHHQQLPQQRMTGFVIITLPPHDRPDLGKTITAFTISSDAPTSPPDRFPDHADTVDGPPRRTPPMRLPIRGRILGSSDPRSIFGLLGLLLVGAIVLGSFYQDGLVELRKLYGEDDDESGKKETFVFPLFPKYGAKRGDVEFRLGKFVGWNGEEKFLSLVADDRKVSGLVGIKDVADSSSSSSAVFPVRGNVFPDGLYYTYMLVGNPPRRYHLDVDTGSDLTWLQCDAPCRSCGKGANPLYKPKRSKIVMPRESLCKEVQKSEATPYCDTCQQCDYEIAYADHSSSLGVLARDELSLETTNGSMATLNTVFGCGYDQQGLLLNALARTDGILGLSRSRVSLPSQLASLGVINNVIGHCLTESANGGGYLFFGDELLPDSGVTWISMRKMPPSLNFYETGIRRMIYGNSPLSLGGDDSDLGRLIFDSGSSYTYFTKEAYFSLLASLKEVNSSGLVQDVSDPTLPVCWRANSPIRSISEVGNVFKTLTLQFGSKWWILSSKFYIPPEGYLVISDKGHVCLGILDSSGILDGSTNILGDVSLRGKLVVYDNVNQRIGWTQSNCLRPRRKQQNRL</sequence>